<keyword evidence="1" id="KW-1133">Transmembrane helix</keyword>
<dbReference type="AlphaFoldDB" id="A0A365YM02"/>
<dbReference type="RefSeq" id="WP_113606212.1">
    <property type="nucleotide sequence ID" value="NZ_POAF01000001.1"/>
</dbReference>
<accession>A0A365YM02</accession>
<dbReference type="InterPro" id="IPR009732">
    <property type="entry name" value="DUF1304"/>
</dbReference>
<dbReference type="Proteomes" id="UP000252167">
    <property type="component" value="Unassembled WGS sequence"/>
</dbReference>
<sequence>METLNVAGQLAALVSALILIVVAPLEMFFYGRPKVAKFLSVDPEHADSVKLWSFCIGARNLLSALGAIAGLAMIRWGDPLAGTVVVLCFCWYMLLASLAMAAADAMGYWKPRGGSLNGTVSSSVLPLVVVVSPLFA</sequence>
<feature type="transmembrane region" description="Helical" evidence="1">
    <location>
        <begin position="115"/>
        <end position="135"/>
    </location>
</feature>
<evidence type="ECO:0000313" key="3">
    <source>
        <dbReference type="Proteomes" id="UP000252167"/>
    </source>
</evidence>
<feature type="transmembrane region" description="Helical" evidence="1">
    <location>
        <begin position="6"/>
        <end position="30"/>
    </location>
</feature>
<feature type="transmembrane region" description="Helical" evidence="1">
    <location>
        <begin position="51"/>
        <end position="74"/>
    </location>
</feature>
<evidence type="ECO:0000313" key="2">
    <source>
        <dbReference type="EMBL" id="RBM03745.1"/>
    </source>
</evidence>
<feature type="transmembrane region" description="Helical" evidence="1">
    <location>
        <begin position="80"/>
        <end position="103"/>
    </location>
</feature>
<keyword evidence="1" id="KW-0472">Membrane</keyword>
<dbReference type="EMBL" id="POAF01000001">
    <property type="protein sequence ID" value="RBM03745.1"/>
    <property type="molecule type" value="Genomic_DNA"/>
</dbReference>
<proteinExistence type="predicted"/>
<reference evidence="2 3" key="1">
    <citation type="submission" date="2018-01" db="EMBL/GenBank/DDBJ databases">
        <title>Glutamicibacter soli strain NHPC-3 Whole genome sequence and assembly.</title>
        <authorList>
            <person name="Choudhury P."/>
            <person name="Gupta D."/>
            <person name="Sengupta K."/>
            <person name="Jawed A."/>
            <person name="Sultana N."/>
            <person name="Saha P."/>
        </authorList>
    </citation>
    <scope>NUCLEOTIDE SEQUENCE [LARGE SCALE GENOMIC DNA]</scope>
    <source>
        <strain evidence="2 3">NHPC-3</strain>
    </source>
</reference>
<keyword evidence="3" id="KW-1185">Reference proteome</keyword>
<comment type="caution">
    <text evidence="2">The sequence shown here is derived from an EMBL/GenBank/DDBJ whole genome shotgun (WGS) entry which is preliminary data.</text>
</comment>
<keyword evidence="1" id="KW-0812">Transmembrane</keyword>
<gene>
    <name evidence="2" type="ORF">C1H84_00070</name>
</gene>
<name>A0A365YM02_9MICC</name>
<organism evidence="2 3">
    <name type="scientific">Glutamicibacter soli</name>
    <dbReference type="NCBI Taxonomy" id="453836"/>
    <lineage>
        <taxon>Bacteria</taxon>
        <taxon>Bacillati</taxon>
        <taxon>Actinomycetota</taxon>
        <taxon>Actinomycetes</taxon>
        <taxon>Micrococcales</taxon>
        <taxon>Micrococcaceae</taxon>
        <taxon>Glutamicibacter</taxon>
    </lineage>
</organism>
<dbReference type="Pfam" id="PF06993">
    <property type="entry name" value="DUF1304"/>
    <property type="match status" value="1"/>
</dbReference>
<protein>
    <submittedName>
        <fullName evidence="2">DUF1304 domain-containing protein</fullName>
    </submittedName>
</protein>
<evidence type="ECO:0000256" key="1">
    <source>
        <dbReference type="SAM" id="Phobius"/>
    </source>
</evidence>